<evidence type="ECO:0000256" key="1">
    <source>
        <dbReference type="SAM" id="Phobius"/>
    </source>
</evidence>
<gene>
    <name evidence="2" type="ORF">GCM10011346_29860</name>
</gene>
<reference evidence="3" key="1">
    <citation type="journal article" date="2019" name="Int. J. Syst. Evol. Microbiol.">
        <title>The Global Catalogue of Microorganisms (GCM) 10K type strain sequencing project: providing services to taxonomists for standard genome sequencing and annotation.</title>
        <authorList>
            <consortium name="The Broad Institute Genomics Platform"/>
            <consortium name="The Broad Institute Genome Sequencing Center for Infectious Disease"/>
            <person name="Wu L."/>
            <person name="Ma J."/>
        </authorList>
    </citation>
    <scope>NUCLEOTIDE SEQUENCE [LARGE SCALE GENOMIC DNA]</scope>
    <source>
        <strain evidence="3">CGMCC 1.7693</strain>
    </source>
</reference>
<keyword evidence="3" id="KW-1185">Reference proteome</keyword>
<evidence type="ECO:0000313" key="2">
    <source>
        <dbReference type="EMBL" id="GGP12730.1"/>
    </source>
</evidence>
<sequence>MMRMFFTAAMVLSIIFIFMKWKYRILNGFLNWKQGRKYLVPIIANVILWKKKKEAV</sequence>
<dbReference type="EMBL" id="BMLW01000008">
    <property type="protein sequence ID" value="GGP12730.1"/>
    <property type="molecule type" value="Genomic_DNA"/>
</dbReference>
<feature type="transmembrane region" description="Helical" evidence="1">
    <location>
        <begin position="6"/>
        <end position="23"/>
    </location>
</feature>
<accession>A0ABQ2NWZ8</accession>
<evidence type="ECO:0000313" key="3">
    <source>
        <dbReference type="Proteomes" id="UP000641206"/>
    </source>
</evidence>
<protein>
    <submittedName>
        <fullName evidence="2">Uncharacterized protein</fullName>
    </submittedName>
</protein>
<keyword evidence="1" id="KW-1133">Transmembrane helix</keyword>
<dbReference type="Proteomes" id="UP000641206">
    <property type="component" value="Unassembled WGS sequence"/>
</dbReference>
<comment type="caution">
    <text evidence="2">The sequence shown here is derived from an EMBL/GenBank/DDBJ whole genome shotgun (WGS) entry which is preliminary data.</text>
</comment>
<dbReference type="RefSeq" id="WP_188735134.1">
    <property type="nucleotide sequence ID" value="NZ_BMLW01000008.1"/>
</dbReference>
<keyword evidence="1" id="KW-0812">Transmembrane</keyword>
<keyword evidence="1" id="KW-0472">Membrane</keyword>
<organism evidence="2 3">
    <name type="scientific">Oceanobacillus neutriphilus</name>
    <dbReference type="NCBI Taxonomy" id="531815"/>
    <lineage>
        <taxon>Bacteria</taxon>
        <taxon>Bacillati</taxon>
        <taxon>Bacillota</taxon>
        <taxon>Bacilli</taxon>
        <taxon>Bacillales</taxon>
        <taxon>Bacillaceae</taxon>
        <taxon>Oceanobacillus</taxon>
    </lineage>
</organism>
<name>A0ABQ2NWZ8_9BACI</name>
<proteinExistence type="predicted"/>